<dbReference type="Proteomes" id="UP000499080">
    <property type="component" value="Unassembled WGS sequence"/>
</dbReference>
<dbReference type="GO" id="GO:0008270">
    <property type="term" value="F:zinc ion binding"/>
    <property type="evidence" value="ECO:0007669"/>
    <property type="project" value="UniProtKB-KW"/>
</dbReference>
<keyword evidence="12" id="KW-1185">Reference proteome</keyword>
<feature type="compositionally biased region" description="Low complexity" evidence="9">
    <location>
        <begin position="290"/>
        <end position="311"/>
    </location>
</feature>
<sequence length="508" mass="54994">MTGQPANCVSQNDVRNQCAVTVIVFKISNNPRIPSLFPNAPQTTSGHFTSSVQLQKRLLRSPENTLRILMASTDLDPLFVKGLRLLHSKTKDSTEQLKQLLDEVIAQSKQSAQSKDRIYTSIKVEDSKLHIKKTSREASESSNFSSKYSSEESRERKAEKRQLEKAKQESVEVEAKIPKLEPPQVYSYYPSSPPDLPTLDQYVIKKDEESDSSEENADADDFAMEMGLACVICKSLDVTQGNQLIECQECHSLYHQECHKPPATDDYNDPRRVWYCAKCVKNMKKMATKTQKTTKSGVSVSSKESVSQTKSTRSEGSPPAAILPFKRTELKTTISQGNNQTTANKPIGLAGLAANFGGRTASSSSTTSLATATRGTKATTAGLNQKSHVPFSTATTAKTSSFSSSSNLLTKTTPSSSAFQSSSTTSQATTSSTSQKTSTTTTATKGLGLLSAAVAATASRNAASAPSGNGNSGHKVPSCSPLMSADKRLQIMKKKASKMQERRRLSNK</sequence>
<organism evidence="11 12">
    <name type="scientific">Araneus ventricosus</name>
    <name type="common">Orbweaver spider</name>
    <name type="synonym">Epeira ventricosa</name>
    <dbReference type="NCBI Taxonomy" id="182803"/>
    <lineage>
        <taxon>Eukaryota</taxon>
        <taxon>Metazoa</taxon>
        <taxon>Ecdysozoa</taxon>
        <taxon>Arthropoda</taxon>
        <taxon>Chelicerata</taxon>
        <taxon>Arachnida</taxon>
        <taxon>Araneae</taxon>
        <taxon>Araneomorphae</taxon>
        <taxon>Entelegynae</taxon>
        <taxon>Araneoidea</taxon>
        <taxon>Araneidae</taxon>
        <taxon>Araneus</taxon>
    </lineage>
</organism>
<feature type="compositionally biased region" description="Basic and acidic residues" evidence="9">
    <location>
        <begin position="149"/>
        <end position="175"/>
    </location>
</feature>
<dbReference type="InterPro" id="IPR019787">
    <property type="entry name" value="Znf_PHD-finger"/>
</dbReference>
<dbReference type="SMART" id="SM00249">
    <property type="entry name" value="PHD"/>
    <property type="match status" value="1"/>
</dbReference>
<accession>A0A4Y2K8C9</accession>
<comment type="subcellular location">
    <subcellularLocation>
        <location evidence="1">Nucleus</location>
    </subcellularLocation>
</comment>
<dbReference type="OrthoDB" id="5846437at2759"/>
<evidence type="ECO:0000256" key="6">
    <source>
        <dbReference type="ARBA" id="ARBA00022833"/>
    </source>
</evidence>
<dbReference type="PROSITE" id="PS50016">
    <property type="entry name" value="ZF_PHD_2"/>
    <property type="match status" value="1"/>
</dbReference>
<dbReference type="SUPFAM" id="SSF57903">
    <property type="entry name" value="FYVE/PHD zinc finger"/>
    <property type="match status" value="1"/>
</dbReference>
<keyword evidence="7" id="KW-0539">Nucleus</keyword>
<feature type="region of interest" description="Disordered" evidence="9">
    <location>
        <begin position="290"/>
        <end position="324"/>
    </location>
</feature>
<gene>
    <name evidence="11" type="primary">ints12</name>
    <name evidence="11" type="ORF">AVEN_250981_1</name>
</gene>
<name>A0A4Y2K8C9_ARAVE</name>
<dbReference type="InterPro" id="IPR011011">
    <property type="entry name" value="Znf_FYVE_PHD"/>
</dbReference>
<comment type="caution">
    <text evidence="11">The sequence shown here is derived from an EMBL/GenBank/DDBJ whole genome shotgun (WGS) entry which is preliminary data.</text>
</comment>
<evidence type="ECO:0000259" key="10">
    <source>
        <dbReference type="PROSITE" id="PS50016"/>
    </source>
</evidence>
<evidence type="ECO:0000256" key="8">
    <source>
        <dbReference type="PROSITE-ProRule" id="PRU00146"/>
    </source>
</evidence>
<feature type="region of interest" description="Disordered" evidence="9">
    <location>
        <begin position="360"/>
        <end position="441"/>
    </location>
</feature>
<evidence type="ECO:0000313" key="11">
    <source>
        <dbReference type="EMBL" id="GBM97806.1"/>
    </source>
</evidence>
<dbReference type="InterPro" id="IPR001965">
    <property type="entry name" value="Znf_PHD"/>
</dbReference>
<evidence type="ECO:0000256" key="4">
    <source>
        <dbReference type="ARBA" id="ARBA00022723"/>
    </source>
</evidence>
<protein>
    <recommendedName>
        <fullName evidence="3">Integrator complex subunit 12</fullName>
    </recommendedName>
</protein>
<evidence type="ECO:0000256" key="3">
    <source>
        <dbReference type="ARBA" id="ARBA00016814"/>
    </source>
</evidence>
<proteinExistence type="inferred from homology"/>
<evidence type="ECO:0000256" key="2">
    <source>
        <dbReference type="ARBA" id="ARBA00006009"/>
    </source>
</evidence>
<evidence type="ECO:0000313" key="12">
    <source>
        <dbReference type="Proteomes" id="UP000499080"/>
    </source>
</evidence>
<comment type="similarity">
    <text evidence="2">Belongs to the Integrator subunit 12 family.</text>
</comment>
<feature type="region of interest" description="Disordered" evidence="9">
    <location>
        <begin position="130"/>
        <end position="175"/>
    </location>
</feature>
<feature type="domain" description="PHD-type" evidence="10">
    <location>
        <begin position="227"/>
        <end position="282"/>
    </location>
</feature>
<dbReference type="PANTHER" id="PTHR13415:SF2">
    <property type="entry name" value="INTEGRATOR COMPLEX SUBUNIT 12"/>
    <property type="match status" value="1"/>
</dbReference>
<feature type="compositionally biased region" description="Basic and acidic residues" evidence="9">
    <location>
        <begin position="130"/>
        <end position="139"/>
    </location>
</feature>
<dbReference type="GO" id="GO:0032039">
    <property type="term" value="C:integrator complex"/>
    <property type="evidence" value="ECO:0007669"/>
    <property type="project" value="UniProtKB-ARBA"/>
</dbReference>
<dbReference type="Pfam" id="PF00628">
    <property type="entry name" value="PHD"/>
    <property type="match status" value="1"/>
</dbReference>
<dbReference type="EMBL" id="BGPR01004269">
    <property type="protein sequence ID" value="GBM97806.1"/>
    <property type="molecule type" value="Genomic_DNA"/>
</dbReference>
<feature type="compositionally biased region" description="Low complexity" evidence="9">
    <location>
        <begin position="360"/>
        <end position="382"/>
    </location>
</feature>
<keyword evidence="6" id="KW-0862">Zinc</keyword>
<dbReference type="InterPro" id="IPR051776">
    <property type="entry name" value="Integrator_subunit_12"/>
</dbReference>
<dbReference type="InterPro" id="IPR039054">
    <property type="entry name" value="Int12_PHD"/>
</dbReference>
<dbReference type="GO" id="GO:0160240">
    <property type="term" value="P:RNA polymerase II transcription initiation surveillance"/>
    <property type="evidence" value="ECO:0007669"/>
    <property type="project" value="UniProtKB-ARBA"/>
</dbReference>
<evidence type="ECO:0000256" key="1">
    <source>
        <dbReference type="ARBA" id="ARBA00004123"/>
    </source>
</evidence>
<dbReference type="InterPro" id="IPR013083">
    <property type="entry name" value="Znf_RING/FYVE/PHD"/>
</dbReference>
<dbReference type="AlphaFoldDB" id="A0A4Y2K8C9"/>
<dbReference type="Gene3D" id="3.30.40.10">
    <property type="entry name" value="Zinc/RING finger domain, C3HC4 (zinc finger)"/>
    <property type="match status" value="1"/>
</dbReference>
<reference evidence="11 12" key="1">
    <citation type="journal article" date="2019" name="Sci. Rep.">
        <title>Orb-weaving spider Araneus ventricosus genome elucidates the spidroin gene catalogue.</title>
        <authorList>
            <person name="Kono N."/>
            <person name="Nakamura H."/>
            <person name="Ohtoshi R."/>
            <person name="Moran D.A.P."/>
            <person name="Shinohara A."/>
            <person name="Yoshida Y."/>
            <person name="Fujiwara M."/>
            <person name="Mori M."/>
            <person name="Tomita M."/>
            <person name="Arakawa K."/>
        </authorList>
    </citation>
    <scope>NUCLEOTIDE SEQUENCE [LARGE SCALE GENOMIC DNA]</scope>
</reference>
<dbReference type="CDD" id="cd15501">
    <property type="entry name" value="PHD_Int12"/>
    <property type="match status" value="1"/>
</dbReference>
<keyword evidence="4" id="KW-0479">Metal-binding</keyword>
<evidence type="ECO:0000256" key="5">
    <source>
        <dbReference type="ARBA" id="ARBA00022771"/>
    </source>
</evidence>
<dbReference type="InterPro" id="IPR019786">
    <property type="entry name" value="Zinc_finger_PHD-type_CS"/>
</dbReference>
<feature type="region of interest" description="Disordered" evidence="9">
    <location>
        <begin position="460"/>
        <end position="486"/>
    </location>
</feature>
<dbReference type="FunFam" id="3.30.40.10:FF:000101">
    <property type="entry name" value="Integrator complex subunit 12"/>
    <property type="match status" value="1"/>
</dbReference>
<evidence type="ECO:0000256" key="9">
    <source>
        <dbReference type="SAM" id="MobiDB-lite"/>
    </source>
</evidence>
<dbReference type="GO" id="GO:0160232">
    <property type="term" value="C:INTAC complex"/>
    <property type="evidence" value="ECO:0007669"/>
    <property type="project" value="UniProtKB-ARBA"/>
</dbReference>
<dbReference type="GO" id="GO:0034472">
    <property type="term" value="P:snRNA 3'-end processing"/>
    <property type="evidence" value="ECO:0007669"/>
    <property type="project" value="TreeGrafter"/>
</dbReference>
<keyword evidence="5 8" id="KW-0863">Zinc-finger</keyword>
<evidence type="ECO:0000256" key="7">
    <source>
        <dbReference type="ARBA" id="ARBA00023242"/>
    </source>
</evidence>
<dbReference type="PANTHER" id="PTHR13415">
    <property type="entry name" value="NUCLEAR FACTOR-RELATED"/>
    <property type="match status" value="1"/>
</dbReference>
<feature type="compositionally biased region" description="Low complexity" evidence="9">
    <location>
        <begin position="390"/>
        <end position="441"/>
    </location>
</feature>
<dbReference type="PROSITE" id="PS01359">
    <property type="entry name" value="ZF_PHD_1"/>
    <property type="match status" value="1"/>
</dbReference>